<keyword evidence="4" id="KW-1185">Reference proteome</keyword>
<feature type="domain" description="Transglutaminase-like" evidence="1">
    <location>
        <begin position="228"/>
        <end position="284"/>
    </location>
</feature>
<feature type="domain" description="BIG2" evidence="2">
    <location>
        <begin position="544"/>
        <end position="620"/>
    </location>
</feature>
<evidence type="ECO:0000259" key="2">
    <source>
        <dbReference type="SMART" id="SM00635"/>
    </source>
</evidence>
<dbReference type="InterPro" id="IPR003343">
    <property type="entry name" value="Big_2"/>
</dbReference>
<dbReference type="GO" id="GO:0005737">
    <property type="term" value="C:cytoplasm"/>
    <property type="evidence" value="ECO:0007669"/>
    <property type="project" value="TreeGrafter"/>
</dbReference>
<evidence type="ECO:0000259" key="1">
    <source>
        <dbReference type="SMART" id="SM00460"/>
    </source>
</evidence>
<dbReference type="InterPro" id="IPR052557">
    <property type="entry name" value="CAP/Cytokinesis_protein"/>
</dbReference>
<sequence>MEKIVNKKIRYLAALVWMLALVLLPAGAGASESSRYTQIPTITENYVNPIYRDTVSESRLVFRNPYAPAPLAEYGGYVSEAAAAESFRGQMKQREEEIVVLVETTADTDGMLRRIAEAAMAHTGNPTEGDYLKWQYAGWRGTLGGYTAGGVKYLTLTYTLTYYTDAAQEQYVTNAVNALIGTLGLRDASKSSYEKVRAIYDYICSNVTYDSANAGNENYKLKHTAYAALADKTAVCQGYAVLFYRLALESGIDARVISGYGGGTAHGWNIVKLGSQYYNLDATWDAGRDPWLYFLKADNFSGHTRGENYQTAEFYGSYPMAASDFPEKCTHEAGSTVQENVKAASCTLPGSYENVTYCQICAEEMSRYTCLIPAEGHTLQTIPGRAADCLNTGLTDGQKCTVCGTVVTEQKTVAAKGHSWGTWKTTANATVFAPEKQTAVCSVCGAVKVQDKGTKLTAKIRVSASTLLLQKKQKTTACRVTFANGDSVKSWKSGDRKIAKVSGRADGTCTITAGNKTGRTKITVTLKSGKTATINVKVQAGKVAAKSVKLAATKITLKKKQKIQLSPVIKPVTCQEKVQYSSSNSKIAKVNAKGVITGVKAGKTKIKVKVGGKTVTCTVIVK</sequence>
<name>C6LHR6_9FIRM</name>
<organism evidence="3 4">
    <name type="scientific">Marvinbryantia formatexigens DSM 14469</name>
    <dbReference type="NCBI Taxonomy" id="478749"/>
    <lineage>
        <taxon>Bacteria</taxon>
        <taxon>Bacillati</taxon>
        <taxon>Bacillota</taxon>
        <taxon>Clostridia</taxon>
        <taxon>Lachnospirales</taxon>
        <taxon>Lachnospiraceae</taxon>
        <taxon>Marvinbryantia</taxon>
    </lineage>
</organism>
<dbReference type="SMART" id="SM00460">
    <property type="entry name" value="TGc"/>
    <property type="match status" value="1"/>
</dbReference>
<dbReference type="InterPro" id="IPR008964">
    <property type="entry name" value="Invasin/intimin_cell_adhesion"/>
</dbReference>
<reference evidence="3" key="1">
    <citation type="submission" date="2009-07" db="EMBL/GenBank/DDBJ databases">
        <authorList>
            <person name="Weinstock G."/>
            <person name="Sodergren E."/>
            <person name="Clifton S."/>
            <person name="Fulton L."/>
            <person name="Fulton B."/>
            <person name="Courtney L."/>
            <person name="Fronick C."/>
            <person name="Harrison M."/>
            <person name="Strong C."/>
            <person name="Farmer C."/>
            <person name="Delahaunty K."/>
            <person name="Markovic C."/>
            <person name="Hall O."/>
            <person name="Minx P."/>
            <person name="Tomlinson C."/>
            <person name="Mitreva M."/>
            <person name="Nelson J."/>
            <person name="Hou S."/>
            <person name="Wollam A."/>
            <person name="Pepin K.H."/>
            <person name="Johnson M."/>
            <person name="Bhonagiri V."/>
            <person name="Nash W.E."/>
            <person name="Warren W."/>
            <person name="Chinwalla A."/>
            <person name="Mardis E.R."/>
            <person name="Wilson R.K."/>
        </authorList>
    </citation>
    <scope>NUCLEOTIDE SEQUENCE [LARGE SCALE GENOMIC DNA]</scope>
    <source>
        <strain evidence="3">DSM 14469</strain>
    </source>
</reference>
<dbReference type="SUPFAM" id="SSF54001">
    <property type="entry name" value="Cysteine proteinases"/>
    <property type="match status" value="1"/>
</dbReference>
<dbReference type="Proteomes" id="UP000005561">
    <property type="component" value="Unassembled WGS sequence"/>
</dbReference>
<dbReference type="Gene3D" id="3.10.620.30">
    <property type="match status" value="1"/>
</dbReference>
<protein>
    <submittedName>
        <fullName evidence="3">Bacterial group 2 Ig-like protein</fullName>
    </submittedName>
</protein>
<dbReference type="Pfam" id="PF02368">
    <property type="entry name" value="Big_2"/>
    <property type="match status" value="1"/>
</dbReference>
<evidence type="ECO:0000313" key="4">
    <source>
        <dbReference type="Proteomes" id="UP000005561"/>
    </source>
</evidence>
<dbReference type="InterPro" id="IPR038765">
    <property type="entry name" value="Papain-like_cys_pep_sf"/>
</dbReference>
<feature type="domain" description="BIG2" evidence="2">
    <location>
        <begin position="456"/>
        <end position="536"/>
    </location>
</feature>
<dbReference type="Pfam" id="PF01841">
    <property type="entry name" value="Transglut_core"/>
    <property type="match status" value="1"/>
</dbReference>
<dbReference type="Gene3D" id="2.60.40.1080">
    <property type="match status" value="2"/>
</dbReference>
<dbReference type="STRING" id="168384.SAMN05660368_02526"/>
<dbReference type="SMART" id="SM00635">
    <property type="entry name" value="BID_2"/>
    <property type="match status" value="2"/>
</dbReference>
<dbReference type="eggNOG" id="COG5279">
    <property type="taxonomic scope" value="Bacteria"/>
</dbReference>
<evidence type="ECO:0000313" key="3">
    <source>
        <dbReference type="EMBL" id="EET59806.1"/>
    </source>
</evidence>
<dbReference type="EMBL" id="ACCL02000015">
    <property type="protein sequence ID" value="EET59806.1"/>
    <property type="molecule type" value="Genomic_DNA"/>
</dbReference>
<gene>
    <name evidence="3" type="ORF">BRYFOR_08180</name>
</gene>
<dbReference type="PANTHER" id="PTHR46333:SF2">
    <property type="entry name" value="CYTOKINESIS PROTEIN 3"/>
    <property type="match status" value="1"/>
</dbReference>
<dbReference type="SUPFAM" id="SSF49373">
    <property type="entry name" value="Invasin/intimin cell-adhesion fragments"/>
    <property type="match status" value="2"/>
</dbReference>
<dbReference type="PANTHER" id="PTHR46333">
    <property type="entry name" value="CYTOKINESIS PROTEIN 3"/>
    <property type="match status" value="1"/>
</dbReference>
<accession>C6LHR6</accession>
<comment type="caution">
    <text evidence="3">The sequence shown here is derived from an EMBL/GenBank/DDBJ whole genome shotgun (WGS) entry which is preliminary data.</text>
</comment>
<dbReference type="AlphaFoldDB" id="C6LHR6"/>
<proteinExistence type="predicted"/>
<dbReference type="InterPro" id="IPR002931">
    <property type="entry name" value="Transglutaminase-like"/>
</dbReference>